<dbReference type="InterPro" id="IPR038371">
    <property type="entry name" value="Cu_polyphenol_OxRdtase_sf"/>
</dbReference>
<dbReference type="SUPFAM" id="SSF64438">
    <property type="entry name" value="CNF1/YfiH-like putative cysteine hydrolases"/>
    <property type="match status" value="1"/>
</dbReference>
<evidence type="ECO:0000256" key="7">
    <source>
        <dbReference type="ARBA" id="ARBA00047989"/>
    </source>
</evidence>
<dbReference type="InterPro" id="IPR003730">
    <property type="entry name" value="Cu_polyphenol_OxRdtase"/>
</dbReference>
<comment type="catalytic activity">
    <reaction evidence="1">
        <text>inosine + phosphate = alpha-D-ribose 1-phosphate + hypoxanthine</text>
        <dbReference type="Rhea" id="RHEA:27646"/>
        <dbReference type="ChEBI" id="CHEBI:17368"/>
        <dbReference type="ChEBI" id="CHEBI:17596"/>
        <dbReference type="ChEBI" id="CHEBI:43474"/>
        <dbReference type="ChEBI" id="CHEBI:57720"/>
        <dbReference type="EC" id="2.4.2.1"/>
    </reaction>
    <physiologicalReaction direction="left-to-right" evidence="1">
        <dbReference type="Rhea" id="RHEA:27647"/>
    </physiologicalReaction>
</comment>
<organism evidence="12 13">
    <name type="scientific">Veronia nyctiphanis</name>
    <dbReference type="NCBI Taxonomy" id="1278244"/>
    <lineage>
        <taxon>Bacteria</taxon>
        <taxon>Pseudomonadati</taxon>
        <taxon>Pseudomonadota</taxon>
        <taxon>Gammaproteobacteria</taxon>
        <taxon>Vibrionales</taxon>
        <taxon>Vibrionaceae</taxon>
        <taxon>Veronia</taxon>
    </lineage>
</organism>
<dbReference type="Proteomes" id="UP000290287">
    <property type="component" value="Unassembled WGS sequence"/>
</dbReference>
<dbReference type="OrthoDB" id="4279at2"/>
<dbReference type="GO" id="GO:0005507">
    <property type="term" value="F:copper ion binding"/>
    <property type="evidence" value="ECO:0007669"/>
    <property type="project" value="TreeGrafter"/>
</dbReference>
<dbReference type="GO" id="GO:0017061">
    <property type="term" value="F:S-methyl-5-thioadenosine phosphorylase activity"/>
    <property type="evidence" value="ECO:0007669"/>
    <property type="project" value="UniProtKB-EC"/>
</dbReference>
<keyword evidence="4" id="KW-0479">Metal-binding</keyword>
<accession>A0A4Q0YK20</accession>
<evidence type="ECO:0000256" key="4">
    <source>
        <dbReference type="ARBA" id="ARBA00022723"/>
    </source>
</evidence>
<evidence type="ECO:0000256" key="10">
    <source>
        <dbReference type="RuleBase" id="RU361274"/>
    </source>
</evidence>
<dbReference type="CDD" id="cd16833">
    <property type="entry name" value="YfiH"/>
    <property type="match status" value="1"/>
</dbReference>
<evidence type="ECO:0000256" key="3">
    <source>
        <dbReference type="ARBA" id="ARBA00022679"/>
    </source>
</evidence>
<dbReference type="EMBL" id="PEIB01000041">
    <property type="protein sequence ID" value="RXJ71062.1"/>
    <property type="molecule type" value="Genomic_DNA"/>
</dbReference>
<dbReference type="RefSeq" id="WP_129124030.1">
    <property type="nucleotide sequence ID" value="NZ_PEIB01000041.1"/>
</dbReference>
<evidence type="ECO:0000313" key="13">
    <source>
        <dbReference type="Proteomes" id="UP000290287"/>
    </source>
</evidence>
<evidence type="ECO:0000256" key="1">
    <source>
        <dbReference type="ARBA" id="ARBA00000553"/>
    </source>
</evidence>
<dbReference type="GO" id="GO:0016787">
    <property type="term" value="F:hydrolase activity"/>
    <property type="evidence" value="ECO:0007669"/>
    <property type="project" value="UniProtKB-KW"/>
</dbReference>
<comment type="catalytic activity">
    <reaction evidence="9">
        <text>S-methyl-5'-thioadenosine + phosphate = 5-(methylsulfanyl)-alpha-D-ribose 1-phosphate + adenine</text>
        <dbReference type="Rhea" id="RHEA:11852"/>
        <dbReference type="ChEBI" id="CHEBI:16708"/>
        <dbReference type="ChEBI" id="CHEBI:17509"/>
        <dbReference type="ChEBI" id="CHEBI:43474"/>
        <dbReference type="ChEBI" id="CHEBI:58533"/>
        <dbReference type="EC" id="2.4.2.28"/>
    </reaction>
    <physiologicalReaction direction="left-to-right" evidence="9">
        <dbReference type="Rhea" id="RHEA:11853"/>
    </physiologicalReaction>
</comment>
<evidence type="ECO:0000256" key="9">
    <source>
        <dbReference type="ARBA" id="ARBA00049893"/>
    </source>
</evidence>
<comment type="catalytic activity">
    <reaction evidence="7">
        <text>adenosine + H2O + H(+) = inosine + NH4(+)</text>
        <dbReference type="Rhea" id="RHEA:24408"/>
        <dbReference type="ChEBI" id="CHEBI:15377"/>
        <dbReference type="ChEBI" id="CHEBI:15378"/>
        <dbReference type="ChEBI" id="CHEBI:16335"/>
        <dbReference type="ChEBI" id="CHEBI:17596"/>
        <dbReference type="ChEBI" id="CHEBI:28938"/>
        <dbReference type="EC" id="3.5.4.4"/>
    </reaction>
    <physiologicalReaction direction="left-to-right" evidence="7">
        <dbReference type="Rhea" id="RHEA:24409"/>
    </physiologicalReaction>
</comment>
<gene>
    <name evidence="12" type="ORF">CS022_21920</name>
</gene>
<dbReference type="NCBIfam" id="TIGR00726">
    <property type="entry name" value="peptidoglycan editing factor PgeF"/>
    <property type="match status" value="1"/>
</dbReference>
<keyword evidence="13" id="KW-1185">Reference proteome</keyword>
<feature type="compositionally biased region" description="Polar residues" evidence="11">
    <location>
        <begin position="8"/>
        <end position="24"/>
    </location>
</feature>
<dbReference type="Gene3D" id="3.60.140.10">
    <property type="entry name" value="CNF1/YfiH-like putative cysteine hydrolases"/>
    <property type="match status" value="1"/>
</dbReference>
<comment type="catalytic activity">
    <reaction evidence="8">
        <text>adenosine + phosphate = alpha-D-ribose 1-phosphate + adenine</text>
        <dbReference type="Rhea" id="RHEA:27642"/>
        <dbReference type="ChEBI" id="CHEBI:16335"/>
        <dbReference type="ChEBI" id="CHEBI:16708"/>
        <dbReference type="ChEBI" id="CHEBI:43474"/>
        <dbReference type="ChEBI" id="CHEBI:57720"/>
        <dbReference type="EC" id="2.4.2.1"/>
    </reaction>
    <physiologicalReaction direction="left-to-right" evidence="8">
        <dbReference type="Rhea" id="RHEA:27643"/>
    </physiologicalReaction>
</comment>
<keyword evidence="3" id="KW-0808">Transferase</keyword>
<evidence type="ECO:0000256" key="5">
    <source>
        <dbReference type="ARBA" id="ARBA00022801"/>
    </source>
</evidence>
<proteinExistence type="inferred from homology"/>
<dbReference type="PANTHER" id="PTHR30616">
    <property type="entry name" value="UNCHARACTERIZED PROTEIN YFIH"/>
    <property type="match status" value="1"/>
</dbReference>
<comment type="similarity">
    <text evidence="2 10">Belongs to the purine nucleoside phosphorylase YfiH/LACC1 family.</text>
</comment>
<evidence type="ECO:0000313" key="12">
    <source>
        <dbReference type="EMBL" id="RXJ71062.1"/>
    </source>
</evidence>
<dbReference type="PANTHER" id="PTHR30616:SF2">
    <property type="entry name" value="PURINE NUCLEOSIDE PHOSPHORYLASE LACC1"/>
    <property type="match status" value="1"/>
</dbReference>
<dbReference type="Pfam" id="PF02578">
    <property type="entry name" value="Cu-oxidase_4"/>
    <property type="match status" value="1"/>
</dbReference>
<evidence type="ECO:0000256" key="6">
    <source>
        <dbReference type="ARBA" id="ARBA00022833"/>
    </source>
</evidence>
<protein>
    <recommendedName>
        <fullName evidence="10">Purine nucleoside phosphorylase</fullName>
    </recommendedName>
</protein>
<name>A0A4Q0YK20_9GAMM</name>
<reference evidence="12 13" key="1">
    <citation type="submission" date="2017-10" db="EMBL/GenBank/DDBJ databases">
        <title>Nyctiphanis sp. nov., isolated from the stomach of the euphausiid Nyctiphanes simplex (Hansen, 1911) in the Gulf of California.</title>
        <authorList>
            <person name="Gomez-Gil B."/>
            <person name="Aguilar-Mendez M."/>
            <person name="Lopez-Cortes A."/>
            <person name="Gomez-Gutierrez J."/>
            <person name="Roque A."/>
            <person name="Lang E."/>
            <person name="Gonzalez-Castillo A."/>
        </authorList>
    </citation>
    <scope>NUCLEOTIDE SEQUENCE [LARGE SCALE GENOMIC DNA]</scope>
    <source>
        <strain evidence="12 13">CAIM 600</strain>
    </source>
</reference>
<comment type="caution">
    <text evidence="12">The sequence shown here is derived from an EMBL/GenBank/DDBJ whole genome shotgun (WGS) entry which is preliminary data.</text>
</comment>
<keyword evidence="5" id="KW-0378">Hydrolase</keyword>
<feature type="region of interest" description="Disordered" evidence="11">
    <location>
        <begin position="1"/>
        <end position="24"/>
    </location>
</feature>
<dbReference type="InterPro" id="IPR011324">
    <property type="entry name" value="Cytotoxic_necrot_fac-like_cat"/>
</dbReference>
<evidence type="ECO:0000256" key="2">
    <source>
        <dbReference type="ARBA" id="ARBA00007353"/>
    </source>
</evidence>
<evidence type="ECO:0000256" key="11">
    <source>
        <dbReference type="SAM" id="MobiDB-lite"/>
    </source>
</evidence>
<dbReference type="AlphaFoldDB" id="A0A4Q0YK20"/>
<sequence length="241" mass="26156">MDRAQWPAPSTVNAISTTRSGGVSTSPYDSLNLGVHVDDNQRDVETNRQRLIDQASLPSSPYWLNQVHGTRVVSLPEEGEGTLDADAAFTRAENHVCAIMTADCLPVLFCNASGSKVAAAHAGWRGLLNGVLENTLSYFDGADSVMAWLGPAIGPDAFEVGPEVRKQFIAHASEAESAFQPSGDKYFADIYALAKQRLTAAGISSVFGGDWCTYRQQTDFFSYRRDRQTGRQASLIWISSS</sequence>
<evidence type="ECO:0000256" key="8">
    <source>
        <dbReference type="ARBA" id="ARBA00048968"/>
    </source>
</evidence>
<keyword evidence="6" id="KW-0862">Zinc</keyword>